<dbReference type="InterPro" id="IPR036526">
    <property type="entry name" value="C-N_Hydrolase_sf"/>
</dbReference>
<dbReference type="RefSeq" id="WP_264280118.1">
    <property type="nucleotide sequence ID" value="NZ_CP107006.1"/>
</dbReference>
<dbReference type="Gene3D" id="3.60.110.10">
    <property type="entry name" value="Carbon-nitrogen hydrolase"/>
    <property type="match status" value="1"/>
</dbReference>
<dbReference type="SUPFAM" id="SSF56317">
    <property type="entry name" value="Carbon-nitrogen hydrolase"/>
    <property type="match status" value="1"/>
</dbReference>
<dbReference type="PANTHER" id="PTHR43674">
    <property type="entry name" value="NITRILASE C965.09-RELATED"/>
    <property type="match status" value="1"/>
</dbReference>
<dbReference type="Pfam" id="PF00795">
    <property type="entry name" value="CN_hydrolase"/>
    <property type="match status" value="1"/>
</dbReference>
<evidence type="ECO:0000313" key="4">
    <source>
        <dbReference type="Proteomes" id="UP001162741"/>
    </source>
</evidence>
<keyword evidence="1 3" id="KW-0378">Hydrolase</keyword>
<dbReference type="PROSITE" id="PS50263">
    <property type="entry name" value="CN_HYDROLASE"/>
    <property type="match status" value="1"/>
</dbReference>
<proteinExistence type="predicted"/>
<reference evidence="3" key="1">
    <citation type="submission" date="2022-10" db="EMBL/GenBank/DDBJ databases">
        <title>Chitinophaga sp. nov., isolated from soil.</title>
        <authorList>
            <person name="Jeon C.O."/>
        </authorList>
    </citation>
    <scope>NUCLEOTIDE SEQUENCE</scope>
    <source>
        <strain evidence="3">R8</strain>
    </source>
</reference>
<name>A0ABY6J0S6_9BACT</name>
<dbReference type="Proteomes" id="UP001162741">
    <property type="component" value="Chromosome"/>
</dbReference>
<evidence type="ECO:0000313" key="3">
    <source>
        <dbReference type="EMBL" id="UYQ91742.1"/>
    </source>
</evidence>
<organism evidence="3 4">
    <name type="scientific">Chitinophaga horti</name>
    <dbReference type="NCBI Taxonomy" id="2920382"/>
    <lineage>
        <taxon>Bacteria</taxon>
        <taxon>Pseudomonadati</taxon>
        <taxon>Bacteroidota</taxon>
        <taxon>Chitinophagia</taxon>
        <taxon>Chitinophagales</taxon>
        <taxon>Chitinophagaceae</taxon>
        <taxon>Chitinophaga</taxon>
    </lineage>
</organism>
<dbReference type="GO" id="GO:0016787">
    <property type="term" value="F:hydrolase activity"/>
    <property type="evidence" value="ECO:0007669"/>
    <property type="project" value="UniProtKB-KW"/>
</dbReference>
<dbReference type="CDD" id="cd07197">
    <property type="entry name" value="nitrilase"/>
    <property type="match status" value="1"/>
</dbReference>
<dbReference type="InterPro" id="IPR050345">
    <property type="entry name" value="Aliph_Amidase/BUP"/>
</dbReference>
<accession>A0ABY6J0S6</accession>
<gene>
    <name evidence="3" type="ORF">MKQ68_16770</name>
</gene>
<sequence length="305" mass="34179">MTLKIATSQFPVSSSIISNKENIIGQMEIAATHGCDVIHFPEGSLSGYAGIDFPSFAGFDWAALKSATLDVMDAARRLGLWVVLGSSHPLTGEHKPHNSLYIISPQGVITDRYDKLFCAGDESGETGDLAHYSPGTHFTLFEIKGICCAVLICHDYRYPELYRELKQRNAEVIFHSYHAANMDHDRRKMMEAEVGEENFKWNTGHTYPEITMPATMVSYAANNYLWISCANSSAKESCWASFMVRPDGVITGRLEKNVAALLFSEIDPAKTYYDSTKYWRSRSINGFYHSGTRVEDARSLNRTEL</sequence>
<feature type="domain" description="CN hydrolase" evidence="2">
    <location>
        <begin position="3"/>
        <end position="268"/>
    </location>
</feature>
<dbReference type="PANTHER" id="PTHR43674:SF16">
    <property type="entry name" value="CARBON-NITROGEN FAMILY, PUTATIVE (AFU_ORTHOLOGUE AFUA_5G02350)-RELATED"/>
    <property type="match status" value="1"/>
</dbReference>
<evidence type="ECO:0000256" key="1">
    <source>
        <dbReference type="ARBA" id="ARBA00022801"/>
    </source>
</evidence>
<evidence type="ECO:0000259" key="2">
    <source>
        <dbReference type="PROSITE" id="PS50263"/>
    </source>
</evidence>
<dbReference type="InterPro" id="IPR003010">
    <property type="entry name" value="C-N_Hydrolase"/>
</dbReference>
<protein>
    <submittedName>
        <fullName evidence="3">Carbon-nitrogen hydrolase family protein</fullName>
    </submittedName>
</protein>
<dbReference type="EMBL" id="CP107006">
    <property type="protein sequence ID" value="UYQ91742.1"/>
    <property type="molecule type" value="Genomic_DNA"/>
</dbReference>
<keyword evidence="4" id="KW-1185">Reference proteome</keyword>